<evidence type="ECO:0000313" key="2">
    <source>
        <dbReference type="EMBL" id="ONM49919.1"/>
    </source>
</evidence>
<dbReference type="Gene3D" id="3.10.450.50">
    <property type="match status" value="1"/>
</dbReference>
<accession>A0A1V2TK79</accession>
<evidence type="ECO:0000313" key="3">
    <source>
        <dbReference type="Proteomes" id="UP000188836"/>
    </source>
</evidence>
<dbReference type="SUPFAM" id="SSF54427">
    <property type="entry name" value="NTF2-like"/>
    <property type="match status" value="1"/>
</dbReference>
<dbReference type="InterPro" id="IPR032710">
    <property type="entry name" value="NTF2-like_dom_sf"/>
</dbReference>
<feature type="domain" description="SnoaL-like" evidence="1">
    <location>
        <begin position="8"/>
        <end position="129"/>
    </location>
</feature>
<name>A0A1V2TK79_9NOCA</name>
<keyword evidence="3" id="KW-1185">Reference proteome</keyword>
<dbReference type="EMBL" id="MUMY01000003">
    <property type="protein sequence ID" value="ONM49919.1"/>
    <property type="molecule type" value="Genomic_DNA"/>
</dbReference>
<comment type="caution">
    <text evidence="2">The sequence shown here is derived from an EMBL/GenBank/DDBJ whole genome shotgun (WGS) entry which is preliminary data.</text>
</comment>
<reference evidence="2 3" key="1">
    <citation type="journal article" date="2016" name="Antonie Van Leeuwenhoek">
        <title>Nocardia donostiensis sp. nov., isolated from human respiratory specimens.</title>
        <authorList>
            <person name="Ercibengoa M."/>
            <person name="Bell M."/>
            <person name="Marimon J.M."/>
            <person name="Humrighouse B."/>
            <person name="Klenk H.P."/>
            <person name="Potter G."/>
            <person name="Perez-Trallero E."/>
        </authorList>
    </citation>
    <scope>NUCLEOTIDE SEQUENCE [LARGE SCALE GENOMIC DNA]</scope>
    <source>
        <strain evidence="2 3">X1655</strain>
    </source>
</reference>
<evidence type="ECO:0000259" key="1">
    <source>
        <dbReference type="Pfam" id="PF13474"/>
    </source>
</evidence>
<organism evidence="2 3">
    <name type="scientific">Nocardia donostiensis</name>
    <dbReference type="NCBI Taxonomy" id="1538463"/>
    <lineage>
        <taxon>Bacteria</taxon>
        <taxon>Bacillati</taxon>
        <taxon>Actinomycetota</taxon>
        <taxon>Actinomycetes</taxon>
        <taxon>Mycobacteriales</taxon>
        <taxon>Nocardiaceae</taxon>
        <taxon>Nocardia</taxon>
    </lineage>
</organism>
<dbReference type="Proteomes" id="UP000188836">
    <property type="component" value="Unassembled WGS sequence"/>
</dbReference>
<dbReference type="AlphaFoldDB" id="A0A1V2TK79"/>
<dbReference type="InterPro" id="IPR037401">
    <property type="entry name" value="SnoaL-like"/>
</dbReference>
<dbReference type="OrthoDB" id="9812295at2"/>
<dbReference type="Pfam" id="PF13474">
    <property type="entry name" value="SnoaL_3"/>
    <property type="match status" value="1"/>
</dbReference>
<gene>
    <name evidence="2" type="ORF">B0T46_05975</name>
</gene>
<sequence length="176" mass="20305">MISHEVQIREFLESRTNAQRSKDIDRLMSFYSPDIVYYDAVAPLRFTGPDEVRRNFVRWFDGYIGPIGLETHDLTIVTAEDTACAHMLHLDSGKRRGGIELPIWVRETVCLRRTNDAWAITHEHISLPVNPANFQVWFASEKDSPARRGGRTIFGLVTTSLLTRFGLRRKAFERLE</sequence>
<dbReference type="RefSeq" id="WP_077115430.1">
    <property type="nucleotide sequence ID" value="NZ_LOKT01000014.1"/>
</dbReference>
<proteinExistence type="predicted"/>
<protein>
    <submittedName>
        <fullName evidence="2">DUF4440 domain-containing protein</fullName>
    </submittedName>
</protein>